<evidence type="ECO:0000313" key="2">
    <source>
        <dbReference type="EMBL" id="GFH45992.1"/>
    </source>
</evidence>
<evidence type="ECO:0000256" key="1">
    <source>
        <dbReference type="SAM" id="MobiDB-lite"/>
    </source>
</evidence>
<feature type="compositionally biased region" description="Polar residues" evidence="1">
    <location>
        <begin position="189"/>
        <end position="199"/>
    </location>
</feature>
<comment type="caution">
    <text evidence="2">The sequence shown here is derived from an EMBL/GenBank/DDBJ whole genome shotgun (WGS) entry which is preliminary data.</text>
</comment>
<evidence type="ECO:0008006" key="4">
    <source>
        <dbReference type="Google" id="ProtNLM"/>
    </source>
</evidence>
<feature type="compositionally biased region" description="Polar residues" evidence="1">
    <location>
        <begin position="654"/>
        <end position="669"/>
    </location>
</feature>
<protein>
    <recommendedName>
        <fullName evidence="4">Codanin-1 C-terminal domain-containing protein</fullName>
    </recommendedName>
</protein>
<feature type="compositionally biased region" description="Polar residues" evidence="1">
    <location>
        <begin position="206"/>
        <end position="220"/>
    </location>
</feature>
<dbReference type="PANTHER" id="PTHR28678:SF1">
    <property type="entry name" value="CODANIN-1"/>
    <property type="match status" value="1"/>
</dbReference>
<feature type="region of interest" description="Disordered" evidence="1">
    <location>
        <begin position="650"/>
        <end position="669"/>
    </location>
</feature>
<feature type="region of interest" description="Disordered" evidence="1">
    <location>
        <begin position="181"/>
        <end position="252"/>
    </location>
</feature>
<dbReference type="Proteomes" id="UP001054902">
    <property type="component" value="Unassembled WGS sequence"/>
</dbReference>
<dbReference type="PANTHER" id="PTHR28678">
    <property type="entry name" value="CODANIN-1"/>
    <property type="match status" value="1"/>
</dbReference>
<keyword evidence="3" id="KW-1185">Reference proteome</keyword>
<gene>
    <name evidence="2" type="ORF">CTEN210_02466</name>
</gene>
<sequence length="1300" mass="148021">MTLSDRSQSKCPCTLFNTSSKILSSLQSTEKTECLVKWIEGPSIFATDNNENVLPACEYNAAGTTRCLQRVDAAFTILNAIREACRIHLERGDKLEDKASSTQDENLLNVKSEEAFPSLSSSSISKSVNILTPKKKQKKKVQPVHLASTSNKNALSKMISQNSADAFPALSSSLPKTVNILTPKKKPKQTMSSMSSANPTKKKSASKLTTQKKNNSNSAKIESFSKIASKPTKPKKRIHPAQITPTKDNAWGNISIAHDSKHSTNVWPSISTKNEKKDNHQQSTVKGLEENPIQRVMQGISEKDAFKMLKQNPDTIDEPTNLHIRKSLFPSPIEPMEKSGTVNTLDTIDQTDSIVMSSCKKSLSEATVLEVERTKCKLTRKEIETLQENTLNAYLSIIYSQLVPSLAVELQLLLRLLTIRDEANPVNNTQTRDDCDETSKSDCLVALFEDAECCRTFATNAFSKLKDMILNLDRDLLLTFLQIEAFVERLPDIVPDIQRELDKRRFALLSQGKSDGSEAQVGHLISGQSPMITMAFQEERDSRHNYRSRELMRLYNNREECRDTFLSQLRAFQHIKGTVLNHTEIERALDDIKSTLHGMMRIILPSNIPWLAELFTELLLQIGLVPMQELDAEIIKNVANKERLQKLHERFTAKSPQKNKSSKPLVQKDNSSMSREHFFTGHEDFFFLFVQSVDSFKFNHHLQRRLARVLTEFSVDDKSGVGVERRTNEMMMLSKFLGLLVFSPNYDVNVTSDEEFDECFRPLFPIKKVLEDAIANGNLLTIMPWVITYLWMISWDNISKKKEYYIETFSILRKVHNILLSLARRNIDTSSIDLFPLIMQLDNFFAQVVGLSNAEKLCTSTLLHTGRYQNVFDNTEQVYFSRKFASILSPHLEDLYKLASDLADNKILFSSSSSFKKSNPSSLTKYDSNNFFKSENAASTLFNPIDNGKLQGFLNELNIVKHHKGNGKLIDAFFHQHKPVQKICDFVIDYAVENIFSKKCYQEIIIPTSRCIVIQTLQDTEIPDRIEIDWYLDILRKIERQVDITVTEKNFSILKEYITNAIESLACTSIQRDIKSIAISLSLDHALLKITTLSSYMIRTQVKGSMDNFLRNQQSTNITLEQKTKCFSSKTKDIITLALHSNAIDLEMMENLNFQFSALEAKDGHEMWNNTSNKLASSLIMKMYDSLVEAVSKPNSEELQKMCILFISIATTLFSIGLAHDRLDIFRQRIFDTPSFFLVLIQSIPSESHLLKCLLQVLAVEDLMTKKQLINCLLSLFYEEKLTQETAQKVVHLIDYFRRN</sequence>
<dbReference type="InterPro" id="IPR040031">
    <property type="entry name" value="Codanin-1"/>
</dbReference>
<name>A0AAD3H0E7_9STRA</name>
<proteinExistence type="predicted"/>
<dbReference type="GO" id="GO:0006325">
    <property type="term" value="P:chromatin organization"/>
    <property type="evidence" value="ECO:0007669"/>
    <property type="project" value="TreeGrafter"/>
</dbReference>
<organism evidence="2 3">
    <name type="scientific">Chaetoceros tenuissimus</name>
    <dbReference type="NCBI Taxonomy" id="426638"/>
    <lineage>
        <taxon>Eukaryota</taxon>
        <taxon>Sar</taxon>
        <taxon>Stramenopiles</taxon>
        <taxon>Ochrophyta</taxon>
        <taxon>Bacillariophyta</taxon>
        <taxon>Coscinodiscophyceae</taxon>
        <taxon>Chaetocerotophycidae</taxon>
        <taxon>Chaetocerotales</taxon>
        <taxon>Chaetocerotaceae</taxon>
        <taxon>Chaetoceros</taxon>
    </lineage>
</organism>
<dbReference type="GO" id="GO:0005634">
    <property type="term" value="C:nucleus"/>
    <property type="evidence" value="ECO:0007669"/>
    <property type="project" value="TreeGrafter"/>
</dbReference>
<dbReference type="EMBL" id="BLLK01000022">
    <property type="protein sequence ID" value="GFH45992.1"/>
    <property type="molecule type" value="Genomic_DNA"/>
</dbReference>
<accession>A0AAD3H0E7</accession>
<reference evidence="2 3" key="1">
    <citation type="journal article" date="2021" name="Sci. Rep.">
        <title>The genome of the diatom Chaetoceros tenuissimus carries an ancient integrated fragment of an extant virus.</title>
        <authorList>
            <person name="Hongo Y."/>
            <person name="Kimura K."/>
            <person name="Takaki Y."/>
            <person name="Yoshida Y."/>
            <person name="Baba S."/>
            <person name="Kobayashi G."/>
            <person name="Nagasaki K."/>
            <person name="Hano T."/>
            <person name="Tomaru Y."/>
        </authorList>
    </citation>
    <scope>NUCLEOTIDE SEQUENCE [LARGE SCALE GENOMIC DNA]</scope>
    <source>
        <strain evidence="2 3">NIES-3715</strain>
    </source>
</reference>
<evidence type="ECO:0000313" key="3">
    <source>
        <dbReference type="Proteomes" id="UP001054902"/>
    </source>
</evidence>